<dbReference type="Proteomes" id="UP000039324">
    <property type="component" value="Unassembled WGS sequence"/>
</dbReference>
<evidence type="ECO:0000256" key="3">
    <source>
        <dbReference type="SAM" id="MobiDB-lite"/>
    </source>
</evidence>
<dbReference type="GO" id="GO:0004866">
    <property type="term" value="F:endopeptidase inhibitor activity"/>
    <property type="evidence" value="ECO:0007669"/>
    <property type="project" value="InterPro"/>
</dbReference>
<protein>
    <recommendedName>
        <fullName evidence="4">PI31 proteasome regulator N-terminal domain-containing protein</fullName>
    </recommendedName>
</protein>
<dbReference type="AlphaFoldDB" id="A0A0G4IID3"/>
<dbReference type="GO" id="GO:0043161">
    <property type="term" value="P:proteasome-mediated ubiquitin-dependent protein catabolic process"/>
    <property type="evidence" value="ECO:0007669"/>
    <property type="project" value="InterPro"/>
</dbReference>
<dbReference type="STRING" id="37360.A0A0G4IID3"/>
<comment type="similarity">
    <text evidence="1">Belongs to the proteasome inhibitor PI31 family.</text>
</comment>
<dbReference type="InterPro" id="IPR045128">
    <property type="entry name" value="PI31-like"/>
</dbReference>
<accession>A0A0G4IID3</accession>
<feature type="compositionally biased region" description="Pro residues" evidence="3">
    <location>
        <begin position="244"/>
        <end position="257"/>
    </location>
</feature>
<dbReference type="Gene3D" id="3.40.1000.30">
    <property type="match status" value="1"/>
</dbReference>
<evidence type="ECO:0000313" key="6">
    <source>
        <dbReference type="Proteomes" id="UP000039324"/>
    </source>
</evidence>
<keyword evidence="6" id="KW-1185">Reference proteome</keyword>
<dbReference type="GO" id="GO:0000502">
    <property type="term" value="C:proteasome complex"/>
    <property type="evidence" value="ECO:0007669"/>
    <property type="project" value="UniProtKB-KW"/>
</dbReference>
<dbReference type="PANTHER" id="PTHR13266">
    <property type="entry name" value="PROTEASOME INHIBITOR"/>
    <property type="match status" value="1"/>
</dbReference>
<dbReference type="EMBL" id="CDSF01000002">
    <property type="protein sequence ID" value="CEO94929.1"/>
    <property type="molecule type" value="Genomic_DNA"/>
</dbReference>
<feature type="domain" description="PI31 proteasome regulator N-terminal" evidence="4">
    <location>
        <begin position="13"/>
        <end position="115"/>
    </location>
</feature>
<evidence type="ECO:0000256" key="1">
    <source>
        <dbReference type="ARBA" id="ARBA00006405"/>
    </source>
</evidence>
<keyword evidence="2" id="KW-0647">Proteasome</keyword>
<evidence type="ECO:0000259" key="4">
    <source>
        <dbReference type="Pfam" id="PF11566"/>
    </source>
</evidence>
<dbReference type="GO" id="GO:0070628">
    <property type="term" value="F:proteasome binding"/>
    <property type="evidence" value="ECO:0007669"/>
    <property type="project" value="InterPro"/>
</dbReference>
<dbReference type="OMA" id="AHIEIEP"/>
<sequence length="257" mass="27358">MASECQRLLSRPSPQFHARADAIAYAVHATFVTNGFRLVGLDDDLSAPDRDFEGLPGQWNASHDAYTFRYRSGSSLVVVKAVVMGDVVLVHASRQGSTDVHTVELHIDDYVAPDTDLSSSPYVDLNALTDIVHERIVANVAPTPAAAAPAVPIRPPMFEDFGPDYPAPYGPMGGPVGGDFDDDMMGGPRFPPMRPAGGGGSLMGPDHPMFGRVPGRPGRGRLGPRFDPFGPDRGFSGDPNNDLFPPPGTGGPPHFPF</sequence>
<dbReference type="InterPro" id="IPR021625">
    <property type="entry name" value="PI31_Prot_N"/>
</dbReference>
<dbReference type="Pfam" id="PF11566">
    <property type="entry name" value="PI31_Prot_N"/>
    <property type="match status" value="1"/>
</dbReference>
<dbReference type="OrthoDB" id="68090at2759"/>
<proteinExistence type="inferred from homology"/>
<gene>
    <name evidence="5" type="ORF">PBRA_003742</name>
</gene>
<evidence type="ECO:0000313" key="5">
    <source>
        <dbReference type="EMBL" id="CEO94929.1"/>
    </source>
</evidence>
<evidence type="ECO:0000256" key="2">
    <source>
        <dbReference type="ARBA" id="ARBA00022942"/>
    </source>
</evidence>
<reference evidence="5 6" key="1">
    <citation type="submission" date="2015-02" db="EMBL/GenBank/DDBJ databases">
        <authorList>
            <person name="Chooi Y.-H."/>
        </authorList>
    </citation>
    <scope>NUCLEOTIDE SEQUENCE [LARGE SCALE GENOMIC DNA]</scope>
    <source>
        <strain evidence="5">E3</strain>
    </source>
</reference>
<dbReference type="PANTHER" id="PTHR13266:SF1">
    <property type="entry name" value="PROTEASOME INHIBITOR PI31 SUBUNIT"/>
    <property type="match status" value="1"/>
</dbReference>
<organism evidence="5 6">
    <name type="scientific">Plasmodiophora brassicae</name>
    <name type="common">Clubroot disease agent</name>
    <dbReference type="NCBI Taxonomy" id="37360"/>
    <lineage>
        <taxon>Eukaryota</taxon>
        <taxon>Sar</taxon>
        <taxon>Rhizaria</taxon>
        <taxon>Endomyxa</taxon>
        <taxon>Phytomyxea</taxon>
        <taxon>Plasmodiophorida</taxon>
        <taxon>Plasmodiophoridae</taxon>
        <taxon>Plasmodiophora</taxon>
    </lineage>
</organism>
<name>A0A0G4IID3_PLABS</name>
<feature type="region of interest" description="Disordered" evidence="3">
    <location>
        <begin position="217"/>
        <end position="257"/>
    </location>
</feature>